<feature type="transmembrane region" description="Helical" evidence="10">
    <location>
        <begin position="185"/>
        <end position="203"/>
    </location>
</feature>
<keyword evidence="9 10" id="KW-0275">Fatty acid biosynthesis</keyword>
<keyword evidence="6 10" id="KW-1133">Transmembrane helix</keyword>
<comment type="catalytic activity">
    <reaction evidence="10">
        <text>a very-long-chain acyl-CoA + malonyl-CoA + H(+) = a very-long-chain 3-oxoacyl-CoA + CO2 + CoA</text>
        <dbReference type="Rhea" id="RHEA:32727"/>
        <dbReference type="ChEBI" id="CHEBI:15378"/>
        <dbReference type="ChEBI" id="CHEBI:16526"/>
        <dbReference type="ChEBI" id="CHEBI:57287"/>
        <dbReference type="ChEBI" id="CHEBI:57384"/>
        <dbReference type="ChEBI" id="CHEBI:90725"/>
        <dbReference type="ChEBI" id="CHEBI:90736"/>
        <dbReference type="EC" id="2.3.1.199"/>
    </reaction>
</comment>
<evidence type="ECO:0000256" key="5">
    <source>
        <dbReference type="ARBA" id="ARBA00022832"/>
    </source>
</evidence>
<comment type="similarity">
    <text evidence="10">Belongs to the ELO family.</text>
</comment>
<comment type="caution">
    <text evidence="11">The sequence shown here is derived from an EMBL/GenBank/DDBJ whole genome shotgun (WGS) entry which is preliminary data.</text>
</comment>
<evidence type="ECO:0000256" key="10">
    <source>
        <dbReference type="RuleBase" id="RU361115"/>
    </source>
</evidence>
<evidence type="ECO:0000313" key="12">
    <source>
        <dbReference type="Proteomes" id="UP000823941"/>
    </source>
</evidence>
<dbReference type="InterPro" id="IPR002076">
    <property type="entry name" value="ELO_fam"/>
</dbReference>
<evidence type="ECO:0000256" key="7">
    <source>
        <dbReference type="ARBA" id="ARBA00023098"/>
    </source>
</evidence>
<evidence type="ECO:0000256" key="1">
    <source>
        <dbReference type="ARBA" id="ARBA00004141"/>
    </source>
</evidence>
<dbReference type="PANTHER" id="PTHR11157">
    <property type="entry name" value="FATTY ACID ACYL TRANSFERASE-RELATED"/>
    <property type="match status" value="1"/>
</dbReference>
<evidence type="ECO:0000256" key="8">
    <source>
        <dbReference type="ARBA" id="ARBA00023136"/>
    </source>
</evidence>
<feature type="transmembrane region" description="Helical" evidence="10">
    <location>
        <begin position="69"/>
        <end position="89"/>
    </location>
</feature>
<accession>A0ABQ7Q9U4</accession>
<keyword evidence="4 10" id="KW-0812">Transmembrane</keyword>
<keyword evidence="7 10" id="KW-0443">Lipid metabolism</keyword>
<evidence type="ECO:0000256" key="6">
    <source>
        <dbReference type="ARBA" id="ARBA00022989"/>
    </source>
</evidence>
<keyword evidence="3 10" id="KW-0808">Transferase</keyword>
<evidence type="ECO:0000256" key="2">
    <source>
        <dbReference type="ARBA" id="ARBA00022516"/>
    </source>
</evidence>
<feature type="transmembrane region" description="Helical" evidence="10">
    <location>
        <begin position="41"/>
        <end position="57"/>
    </location>
</feature>
<protein>
    <recommendedName>
        <fullName evidence="10">Elongation of very long chain fatty acids protein</fullName>
        <ecNumber evidence="10">2.3.1.199</ecNumber>
    </recommendedName>
    <alternativeName>
        <fullName evidence="10">Very-long-chain 3-oxoacyl-CoA synthase</fullName>
    </alternativeName>
</protein>
<keyword evidence="2 10" id="KW-0444">Lipid biosynthesis</keyword>
<feature type="transmembrane region" description="Helical" evidence="10">
    <location>
        <begin position="215"/>
        <end position="236"/>
    </location>
</feature>
<name>A0ABQ7Q9U4_PLUXY</name>
<evidence type="ECO:0000256" key="9">
    <source>
        <dbReference type="ARBA" id="ARBA00023160"/>
    </source>
</evidence>
<keyword evidence="5 10" id="KW-0276">Fatty acid metabolism</keyword>
<evidence type="ECO:0000256" key="3">
    <source>
        <dbReference type="ARBA" id="ARBA00022679"/>
    </source>
</evidence>
<dbReference type="EC" id="2.3.1.199" evidence="10"/>
<comment type="subcellular location">
    <subcellularLocation>
        <location evidence="1">Membrane</location>
        <topology evidence="1">Multi-pass membrane protein</topology>
    </subcellularLocation>
</comment>
<evidence type="ECO:0000313" key="11">
    <source>
        <dbReference type="EMBL" id="KAG7302002.1"/>
    </source>
</evidence>
<reference evidence="11 12" key="1">
    <citation type="submission" date="2021-06" db="EMBL/GenBank/DDBJ databases">
        <title>A haploid diamondback moth (Plutella xylostella L.) genome assembly resolves 31 chromosomes and identifies a diamide resistance mutation.</title>
        <authorList>
            <person name="Ward C.M."/>
            <person name="Perry K.D."/>
            <person name="Baker G."/>
            <person name="Powis K."/>
            <person name="Heckel D.G."/>
            <person name="Baxter S.W."/>
        </authorList>
    </citation>
    <scope>NUCLEOTIDE SEQUENCE [LARGE SCALE GENOMIC DNA]</scope>
    <source>
        <strain evidence="11 12">LV</strain>
        <tissue evidence="11">Single pupa</tissue>
    </source>
</reference>
<sequence>MHITEPFTFLNAKWCFPCMGVVLPQGRLEFLHDATFSDPNEVLFVMAMYLVFLIKVFPKFMEKRTAYSLKIFVFLLNIFKACNSSILVWRPIGFFYYKFMATKVLDLADSWILALQKRTDSVTFLHVYNRVFLVLVSWTCMKYDPSDHWALFAMLNSAVQVLGYVATAAAVLGPRVAKYVVWKDNMLLLQTIHYMVIFVHMLLHSCFTNCPMDTVVLSVCGLNAAAFVVLLLCFVYSRGLPGQTNNINSINQ</sequence>
<dbReference type="Pfam" id="PF01151">
    <property type="entry name" value="ELO"/>
    <property type="match status" value="1"/>
</dbReference>
<keyword evidence="8 10" id="KW-0472">Membrane</keyword>
<keyword evidence="12" id="KW-1185">Reference proteome</keyword>
<evidence type="ECO:0000256" key="4">
    <source>
        <dbReference type="ARBA" id="ARBA00022692"/>
    </source>
</evidence>
<proteinExistence type="inferred from homology"/>
<gene>
    <name evidence="11" type="ORF">JYU34_013452</name>
</gene>
<dbReference type="EMBL" id="JAHIBW010000018">
    <property type="protein sequence ID" value="KAG7302002.1"/>
    <property type="molecule type" value="Genomic_DNA"/>
</dbReference>
<feature type="transmembrane region" description="Helical" evidence="10">
    <location>
        <begin position="150"/>
        <end position="173"/>
    </location>
</feature>
<organism evidence="11 12">
    <name type="scientific">Plutella xylostella</name>
    <name type="common">Diamondback moth</name>
    <name type="synonym">Plutella maculipennis</name>
    <dbReference type="NCBI Taxonomy" id="51655"/>
    <lineage>
        <taxon>Eukaryota</taxon>
        <taxon>Metazoa</taxon>
        <taxon>Ecdysozoa</taxon>
        <taxon>Arthropoda</taxon>
        <taxon>Hexapoda</taxon>
        <taxon>Insecta</taxon>
        <taxon>Pterygota</taxon>
        <taxon>Neoptera</taxon>
        <taxon>Endopterygota</taxon>
        <taxon>Lepidoptera</taxon>
        <taxon>Glossata</taxon>
        <taxon>Ditrysia</taxon>
        <taxon>Yponomeutoidea</taxon>
        <taxon>Plutellidae</taxon>
        <taxon>Plutella</taxon>
    </lineage>
</organism>
<dbReference type="Proteomes" id="UP000823941">
    <property type="component" value="Chromosome 18"/>
</dbReference>